<evidence type="ECO:0000313" key="2">
    <source>
        <dbReference type="EMBL" id="GAA4969810.1"/>
    </source>
</evidence>
<comment type="caution">
    <text evidence="2">The sequence shown here is derived from an EMBL/GenBank/DDBJ whole genome shotgun (WGS) entry which is preliminary data.</text>
</comment>
<evidence type="ECO:0000313" key="3">
    <source>
        <dbReference type="Proteomes" id="UP001501195"/>
    </source>
</evidence>
<dbReference type="EMBL" id="BAABIL010000122">
    <property type="protein sequence ID" value="GAA4969810.1"/>
    <property type="molecule type" value="Genomic_DNA"/>
</dbReference>
<feature type="compositionally biased region" description="Low complexity" evidence="1">
    <location>
        <begin position="15"/>
        <end position="30"/>
    </location>
</feature>
<dbReference type="RefSeq" id="WP_345711278.1">
    <property type="nucleotide sequence ID" value="NZ_BAABIL010000122.1"/>
</dbReference>
<name>A0ABP9HFY1_9ACTN</name>
<keyword evidence="3" id="KW-1185">Reference proteome</keyword>
<proteinExistence type="predicted"/>
<feature type="compositionally biased region" description="Basic and acidic residues" evidence="1">
    <location>
        <begin position="1"/>
        <end position="10"/>
    </location>
</feature>
<reference evidence="3" key="1">
    <citation type="journal article" date="2019" name="Int. J. Syst. Evol. Microbiol.">
        <title>The Global Catalogue of Microorganisms (GCM) 10K type strain sequencing project: providing services to taxonomists for standard genome sequencing and annotation.</title>
        <authorList>
            <consortium name="The Broad Institute Genomics Platform"/>
            <consortium name="The Broad Institute Genome Sequencing Center for Infectious Disease"/>
            <person name="Wu L."/>
            <person name="Ma J."/>
        </authorList>
    </citation>
    <scope>NUCLEOTIDE SEQUENCE [LARGE SCALE GENOMIC DNA]</scope>
    <source>
        <strain evidence="3">JCM 18126</strain>
    </source>
</reference>
<dbReference type="Proteomes" id="UP001501195">
    <property type="component" value="Unassembled WGS sequence"/>
</dbReference>
<sequence>MTTAPFEHRPGARVPAAGTTAGEDTTAADAGVGGPAEDAGEFPQQPPGYPEEVDPAEGPLAGREPGLLGDLRDPGAPPHDA</sequence>
<gene>
    <name evidence="2" type="ORF">GCM10023225_09990</name>
</gene>
<organism evidence="2 3">
    <name type="scientific">Kineococcus glutinatus</name>
    <dbReference type="NCBI Taxonomy" id="1070872"/>
    <lineage>
        <taxon>Bacteria</taxon>
        <taxon>Bacillati</taxon>
        <taxon>Actinomycetota</taxon>
        <taxon>Actinomycetes</taxon>
        <taxon>Kineosporiales</taxon>
        <taxon>Kineosporiaceae</taxon>
        <taxon>Kineococcus</taxon>
    </lineage>
</organism>
<feature type="region of interest" description="Disordered" evidence="1">
    <location>
        <begin position="1"/>
        <end position="81"/>
    </location>
</feature>
<evidence type="ECO:0000256" key="1">
    <source>
        <dbReference type="SAM" id="MobiDB-lite"/>
    </source>
</evidence>
<protein>
    <submittedName>
        <fullName evidence="2">Uncharacterized protein</fullName>
    </submittedName>
</protein>
<accession>A0ABP9HFY1</accession>